<evidence type="ECO:0000256" key="2">
    <source>
        <dbReference type="ARBA" id="ARBA00010617"/>
    </source>
</evidence>
<evidence type="ECO:0000256" key="1">
    <source>
        <dbReference type="ARBA" id="ARBA00001971"/>
    </source>
</evidence>
<proteinExistence type="inferred from homology"/>
<comment type="similarity">
    <text evidence="2 4">Belongs to the cytochrome P450 family.</text>
</comment>
<dbReference type="PANTHER" id="PTHR24305">
    <property type="entry name" value="CYTOCHROME P450"/>
    <property type="match status" value="1"/>
</dbReference>
<dbReference type="PRINTS" id="PR00463">
    <property type="entry name" value="EP450I"/>
</dbReference>
<gene>
    <name evidence="5" type="ORF">SE18_23650</name>
</gene>
<dbReference type="SUPFAM" id="SSF48264">
    <property type="entry name" value="Cytochrome P450"/>
    <property type="match status" value="1"/>
</dbReference>
<dbReference type="GO" id="GO:0005506">
    <property type="term" value="F:iron ion binding"/>
    <property type="evidence" value="ECO:0007669"/>
    <property type="project" value="InterPro"/>
</dbReference>
<organism evidence="5 6">
    <name type="scientific">Herpetosiphon geysericola</name>
    <dbReference type="NCBI Taxonomy" id="70996"/>
    <lineage>
        <taxon>Bacteria</taxon>
        <taxon>Bacillati</taxon>
        <taxon>Chloroflexota</taxon>
        <taxon>Chloroflexia</taxon>
        <taxon>Herpetosiphonales</taxon>
        <taxon>Herpetosiphonaceae</taxon>
        <taxon>Herpetosiphon</taxon>
    </lineage>
</organism>
<dbReference type="OrthoDB" id="140159at2"/>
<reference evidence="5 6" key="1">
    <citation type="submission" date="2015-07" db="EMBL/GenBank/DDBJ databases">
        <title>Whole genome sequence of Herpetosiphon geysericola DSM 7119.</title>
        <authorList>
            <person name="Hemp J."/>
            <person name="Ward L.M."/>
            <person name="Pace L.A."/>
            <person name="Fischer W.W."/>
        </authorList>
    </citation>
    <scope>NUCLEOTIDE SEQUENCE [LARGE SCALE GENOMIC DNA]</scope>
    <source>
        <strain evidence="5 6">DSM 7119</strain>
    </source>
</reference>
<dbReference type="InterPro" id="IPR017972">
    <property type="entry name" value="Cyt_P450_CS"/>
</dbReference>
<dbReference type="PANTHER" id="PTHR24305:SF166">
    <property type="entry name" value="CYTOCHROME P450 12A4, MITOCHONDRIAL-RELATED"/>
    <property type="match status" value="1"/>
</dbReference>
<sequence>MANVHKSLKQKSIPGPKPLLLGGNIGKRFAFSLDRVKSVMDLYTHFGDVAAMVANDTRRIFAFGPAFNHQILSNTDLFQVVPFLKAPPHSSLERLGQGLIMMNGDEHRYYRSLLQPAFHKNAIESYHRDIASLTVSMLDSWEKQTSVWIVEEIRSLNIAIANKILFGIAEAKNNDSLGKDFQTWLQHITRPSTILFPINAYPFPYAKMLAFSSLLEQKVVALMYQKASIQTTDVLSILLDSIKTSDEPTSMIDLVGQVATIFLASYETTTNALIWTLLLLCQHPAIMDQVVAEIQAVCGQSSIEPLHLRSLPYLGSVIKESLRLLPPAIYSHRVTTDDCFLGDYAIAQGSRVSYSPYVTHRMPELYQEPNRFDPHRWESIKPSPYEYLPFGAGSRMCIGVGLATTQLTIILAMIIQRYSWRLAPKAKVDYQVLVSLGIKGDIQLQLEKPDNTTIPQPIQGTIRRLVDFPV</sequence>
<keyword evidence="3 4" id="KW-0479">Metal-binding</keyword>
<dbReference type="GO" id="GO:0016705">
    <property type="term" value="F:oxidoreductase activity, acting on paired donors, with incorporation or reduction of molecular oxygen"/>
    <property type="evidence" value="ECO:0007669"/>
    <property type="project" value="InterPro"/>
</dbReference>
<keyword evidence="6" id="KW-1185">Reference proteome</keyword>
<name>A0A0P6Y5K9_9CHLR</name>
<evidence type="ECO:0008006" key="7">
    <source>
        <dbReference type="Google" id="ProtNLM"/>
    </source>
</evidence>
<dbReference type="InterPro" id="IPR050121">
    <property type="entry name" value="Cytochrome_P450_monoxygenase"/>
</dbReference>
<dbReference type="PROSITE" id="PS00086">
    <property type="entry name" value="CYTOCHROME_P450"/>
    <property type="match status" value="1"/>
</dbReference>
<dbReference type="PRINTS" id="PR00385">
    <property type="entry name" value="P450"/>
</dbReference>
<evidence type="ECO:0000256" key="3">
    <source>
        <dbReference type="PIRSR" id="PIRSR602401-1"/>
    </source>
</evidence>
<accession>A0A0P6Y5K9</accession>
<comment type="caution">
    <text evidence="5">The sequence shown here is derived from an EMBL/GenBank/DDBJ whole genome shotgun (WGS) entry which is preliminary data.</text>
</comment>
<evidence type="ECO:0000313" key="5">
    <source>
        <dbReference type="EMBL" id="KPL80614.1"/>
    </source>
</evidence>
<feature type="binding site" description="axial binding residue" evidence="3">
    <location>
        <position position="397"/>
    </location>
    <ligand>
        <name>heme</name>
        <dbReference type="ChEBI" id="CHEBI:30413"/>
    </ligand>
    <ligandPart>
        <name>Fe</name>
        <dbReference type="ChEBI" id="CHEBI:18248"/>
    </ligandPart>
</feature>
<dbReference type="GO" id="GO:0020037">
    <property type="term" value="F:heme binding"/>
    <property type="evidence" value="ECO:0007669"/>
    <property type="project" value="InterPro"/>
</dbReference>
<dbReference type="Pfam" id="PF00067">
    <property type="entry name" value="p450"/>
    <property type="match status" value="1"/>
</dbReference>
<dbReference type="RefSeq" id="WP_054536942.1">
    <property type="nucleotide sequence ID" value="NZ_LGKP01000037.1"/>
</dbReference>
<evidence type="ECO:0000313" key="6">
    <source>
        <dbReference type="Proteomes" id="UP000050277"/>
    </source>
</evidence>
<protein>
    <recommendedName>
        <fullName evidence="7">Cytochrome P450</fullName>
    </recommendedName>
</protein>
<dbReference type="Proteomes" id="UP000050277">
    <property type="component" value="Unassembled WGS sequence"/>
</dbReference>
<dbReference type="GO" id="GO:0004497">
    <property type="term" value="F:monooxygenase activity"/>
    <property type="evidence" value="ECO:0007669"/>
    <property type="project" value="UniProtKB-KW"/>
</dbReference>
<keyword evidence="3 4" id="KW-0349">Heme</keyword>
<dbReference type="STRING" id="70996.SE18_23650"/>
<keyword evidence="3 4" id="KW-0408">Iron</keyword>
<evidence type="ECO:0000256" key="4">
    <source>
        <dbReference type="RuleBase" id="RU000461"/>
    </source>
</evidence>
<dbReference type="EMBL" id="LGKP01000037">
    <property type="protein sequence ID" value="KPL80614.1"/>
    <property type="molecule type" value="Genomic_DNA"/>
</dbReference>
<comment type="cofactor">
    <cofactor evidence="1 3">
        <name>heme</name>
        <dbReference type="ChEBI" id="CHEBI:30413"/>
    </cofactor>
</comment>
<dbReference type="InterPro" id="IPR001128">
    <property type="entry name" value="Cyt_P450"/>
</dbReference>
<dbReference type="Gene3D" id="1.10.630.10">
    <property type="entry name" value="Cytochrome P450"/>
    <property type="match status" value="1"/>
</dbReference>
<keyword evidence="4" id="KW-0503">Monooxygenase</keyword>
<dbReference type="AlphaFoldDB" id="A0A0P6Y5K9"/>
<dbReference type="InterPro" id="IPR002401">
    <property type="entry name" value="Cyt_P450_E_grp-I"/>
</dbReference>
<dbReference type="InterPro" id="IPR036396">
    <property type="entry name" value="Cyt_P450_sf"/>
</dbReference>
<keyword evidence="4" id="KW-0560">Oxidoreductase</keyword>